<dbReference type="EMBL" id="LR999453">
    <property type="protein sequence ID" value="CAE5966520.1"/>
    <property type="molecule type" value="Genomic_DNA"/>
</dbReference>
<keyword evidence="12" id="KW-1185">Reference proteome</keyword>
<evidence type="ECO:0000256" key="2">
    <source>
        <dbReference type="ARBA" id="ARBA00008834"/>
    </source>
</evidence>
<evidence type="ECO:0000256" key="4">
    <source>
        <dbReference type="ARBA" id="ARBA00022525"/>
    </source>
</evidence>
<feature type="active site" evidence="8">
    <location>
        <position position="272"/>
    </location>
</feature>
<keyword evidence="4" id="KW-0964">Secreted</keyword>
<dbReference type="Pfam" id="PF00295">
    <property type="entry name" value="Glyco_hydro_28"/>
    <property type="match status" value="3"/>
</dbReference>
<gene>
    <name evidence="11" type="ORF">AARE701A_LOCUS6635</name>
</gene>
<dbReference type="Gene3D" id="2.160.20.10">
    <property type="entry name" value="Single-stranded right-handed beta-helix, Pectin lyase-like"/>
    <property type="match status" value="3"/>
</dbReference>
<evidence type="ECO:0000256" key="1">
    <source>
        <dbReference type="ARBA" id="ARBA00004191"/>
    </source>
</evidence>
<dbReference type="PANTHER" id="PTHR31375">
    <property type="match status" value="1"/>
</dbReference>
<dbReference type="InterPro" id="IPR011050">
    <property type="entry name" value="Pectin_lyase_fold/virulence"/>
</dbReference>
<dbReference type="FunFam" id="2.160.20.10:FF:000004">
    <property type="entry name" value="Pectin lyase-like superfamily protein"/>
    <property type="match status" value="3"/>
</dbReference>
<feature type="compositionally biased region" description="Basic and acidic residues" evidence="10">
    <location>
        <begin position="13"/>
        <end position="22"/>
    </location>
</feature>
<dbReference type="GO" id="GO:0071555">
    <property type="term" value="P:cell wall organization"/>
    <property type="evidence" value="ECO:0007669"/>
    <property type="project" value="UniProtKB-KW"/>
</dbReference>
<feature type="region of interest" description="Disordered" evidence="10">
    <location>
        <begin position="1"/>
        <end position="22"/>
    </location>
</feature>
<evidence type="ECO:0000256" key="7">
    <source>
        <dbReference type="ARBA" id="ARBA00023316"/>
    </source>
</evidence>
<dbReference type="SMART" id="SM00710">
    <property type="entry name" value="PbH1"/>
    <property type="match status" value="14"/>
</dbReference>
<dbReference type="GO" id="GO:0004650">
    <property type="term" value="F:polygalacturonase activity"/>
    <property type="evidence" value="ECO:0007669"/>
    <property type="project" value="InterPro"/>
</dbReference>
<accession>A0A8S1ZXI8</accession>
<keyword evidence="6 9" id="KW-0326">Glycosidase</keyword>
<keyword evidence="3" id="KW-0134">Cell wall</keyword>
<dbReference type="SUPFAM" id="SSF51126">
    <property type="entry name" value="Pectin lyase-like"/>
    <property type="match status" value="3"/>
</dbReference>
<organism evidence="11 12">
    <name type="scientific">Arabidopsis arenosa</name>
    <name type="common">Sand rock-cress</name>
    <name type="synonym">Cardaminopsis arenosa</name>
    <dbReference type="NCBI Taxonomy" id="38785"/>
    <lineage>
        <taxon>Eukaryota</taxon>
        <taxon>Viridiplantae</taxon>
        <taxon>Streptophyta</taxon>
        <taxon>Embryophyta</taxon>
        <taxon>Tracheophyta</taxon>
        <taxon>Spermatophyta</taxon>
        <taxon>Magnoliopsida</taxon>
        <taxon>eudicotyledons</taxon>
        <taxon>Gunneridae</taxon>
        <taxon>Pentapetalae</taxon>
        <taxon>rosids</taxon>
        <taxon>malvids</taxon>
        <taxon>Brassicales</taxon>
        <taxon>Brassicaceae</taxon>
        <taxon>Camelineae</taxon>
        <taxon>Arabidopsis</taxon>
    </lineage>
</organism>
<feature type="active site" evidence="8">
    <location>
        <position position="644"/>
    </location>
</feature>
<evidence type="ECO:0000256" key="5">
    <source>
        <dbReference type="ARBA" id="ARBA00022801"/>
    </source>
</evidence>
<evidence type="ECO:0008006" key="13">
    <source>
        <dbReference type="Google" id="ProtNLM"/>
    </source>
</evidence>
<proteinExistence type="inferred from homology"/>
<comment type="subcellular location">
    <subcellularLocation>
        <location evidence="1">Secreted</location>
        <location evidence="1">Cell wall</location>
    </subcellularLocation>
</comment>
<protein>
    <recommendedName>
        <fullName evidence="13">Polygalacturonase</fullName>
    </recommendedName>
</protein>
<dbReference type="InterPro" id="IPR006626">
    <property type="entry name" value="PbH1"/>
</dbReference>
<dbReference type="AlphaFoldDB" id="A0A8S1ZXI8"/>
<keyword evidence="5 9" id="KW-0378">Hydrolase</keyword>
<evidence type="ECO:0000256" key="6">
    <source>
        <dbReference type="ARBA" id="ARBA00023295"/>
    </source>
</evidence>
<reference evidence="11" key="1">
    <citation type="submission" date="2021-01" db="EMBL/GenBank/DDBJ databases">
        <authorList>
            <person name="Bezrukov I."/>
        </authorList>
    </citation>
    <scope>NUCLEOTIDE SEQUENCE</scope>
</reference>
<evidence type="ECO:0000256" key="10">
    <source>
        <dbReference type="SAM" id="MobiDB-lite"/>
    </source>
</evidence>
<dbReference type="PROSITE" id="PS00502">
    <property type="entry name" value="POLYGALACTURONASE"/>
    <property type="match status" value="3"/>
</dbReference>
<evidence type="ECO:0000256" key="9">
    <source>
        <dbReference type="RuleBase" id="RU361169"/>
    </source>
</evidence>
<evidence type="ECO:0000256" key="3">
    <source>
        <dbReference type="ARBA" id="ARBA00022512"/>
    </source>
</evidence>
<dbReference type="Proteomes" id="UP000682877">
    <property type="component" value="Chromosome 3"/>
</dbReference>
<feature type="active site" evidence="8">
    <location>
        <position position="1010"/>
    </location>
</feature>
<name>A0A8S1ZXI8_ARAAE</name>
<sequence length="1168" mass="123405">MATTIANGTPVVDKAKDAAESVGDKVSEAATTVGDKAKDAAASVGVKVPGAKAGGASLDVKASGAKGDGKTDDSAAFAAAWKEACAAGSTITVPKGEYLVESLEFKGPCKGPVTLELNGNLKAPATVKTTKPHAGWIDFENLADFTLNGNGAIFDGQGSLAWKANDCAKTGKCNSLPINIRFTGLTNSKIKSITSTNSKLFHMNILNCKNITLEDIGIDAPPESLNTDGIHIGRSNGVNLIGAKIKTGDDCVSIGDGTENLIVENVECGPGHGISIGSLGRYPNEQPVKGVTVRKCLIKNTDNGVRIKTWPGSPPGIASNILFEDITMDNVSTPVLIDQEYCPYGHCKAGVPSKVKLSDVTIKNIKGTSATKVAVKLMCSKGVPCTNIALADINLVHNGKEGPAVSACSNIKPILSGKLVPAACTEVAKPANAEVFRIGSSPGSDITQALLRAFTSACQAPTPSKVLIPKGQFRLGEIMMSGPCKSPVEITLLGTVLADGNSIHGKEKWVVFQRMDGFRLNGGGTFDGEGNAAWRVNNCHKTFQCKKLPISIRFDFVTNAEIRDISSIDAKNFHINVIGAKNMTFNNVKIMAPAESPNTDGIHLGRSVGVSIINSRIATGDDCVSVGDGMVNLLVKNVVCGPGHGISVGSLGRYGHEQDVSGIRVINCTLQETDNGLRIKTWPSAACSTTASNIHFENIILRNVSNPILIDQEYCPWNQCNKQKSSSIKLANISFKRIRGTSGNKDAVKLLCSKGYPCENVQVGDINIQYTGADGPATFMCSNVRPKLVGTQFPKASNAEVFTIGSSSGSDITQALLKAFTSACQSSSPSKVVIPKGEFKLGEIEMRGPCKAPVEVTLQGTVKADGNAIQGKEKWVVFGNIDGFKLNGGGAFDGEGNSAWRVNNCHKTFNCKKLPISIRFDFVLNSEIRDISSIDAKNFHINVLGAKNMTMDNIKIIAPEESPNTDGIHLGRSDGVKILNSFISTGDDCISVGDGMKNLHVEKVTCGPGHGISVGSLGRYPHEQAVSGIKIINCTLQETDNGLRIKTWPSAACSTTASDIHFEDIIVKNVSNPILIDQEYCPWNQCNKQKASTIKLANISFKNIRGTSGNKDAVKLLCSKGYPCQSVEIGDIDIEYNGADGPATFQCSNVSPKLLGSQSPKACSAQAA</sequence>
<evidence type="ECO:0000313" key="11">
    <source>
        <dbReference type="EMBL" id="CAE5966520.1"/>
    </source>
</evidence>
<evidence type="ECO:0000256" key="8">
    <source>
        <dbReference type="PROSITE-ProRule" id="PRU10052"/>
    </source>
</evidence>
<dbReference type="GO" id="GO:0005975">
    <property type="term" value="P:carbohydrate metabolic process"/>
    <property type="evidence" value="ECO:0007669"/>
    <property type="project" value="InterPro"/>
</dbReference>
<keyword evidence="7" id="KW-0961">Cell wall biogenesis/degradation</keyword>
<comment type="similarity">
    <text evidence="2 9">Belongs to the glycosyl hydrolase 28 family.</text>
</comment>
<evidence type="ECO:0000313" key="12">
    <source>
        <dbReference type="Proteomes" id="UP000682877"/>
    </source>
</evidence>
<dbReference type="InterPro" id="IPR000743">
    <property type="entry name" value="Glyco_hydro_28"/>
</dbReference>
<dbReference type="InterPro" id="IPR012334">
    <property type="entry name" value="Pectin_lyas_fold"/>
</dbReference>